<feature type="transmembrane region" description="Helical" evidence="10">
    <location>
        <begin position="106"/>
        <end position="127"/>
    </location>
</feature>
<evidence type="ECO:0000256" key="3">
    <source>
        <dbReference type="ARBA" id="ARBA00022553"/>
    </source>
</evidence>
<feature type="transmembrane region" description="Helical" evidence="10">
    <location>
        <begin position="231"/>
        <end position="250"/>
    </location>
</feature>
<keyword evidence="4 10" id="KW-0812">Transmembrane</keyword>
<keyword evidence="12" id="KW-1185">Reference proteome</keyword>
<sequence length="389" mass="45017">MKNHTKNETSSRTILLLLSMIGFLMFSLTLCANYLQEKSINSKNLYSIFIDYNAFLYYTIYLVFMALTFTEKYDKFSGTKSLIMSLIVFFALEICNFHAVDYLLEHLVHMAFAGLVLGNCLGLFCYVRSLNLPEDKINPKVIGQDMIYSYLIGREIRPRFFGYIDLKMFVNRVGVASAVLLNCALLYQEFTKSSTLNKSFALIEIMHLIYCADAVVTEYTFEYSLEVQKEGFGYICSVGYFIYPFLMNIFPYHILVSRTELPTWKLVVITLSFMVGYLLYRGSNNQKYDFKVNPSTPGVKFIDTHSENRKLLCSGFWGFVRHPNYLGDILMQLAFAGLTMCIPAIMPLTDIFFLIHRSVRDNELCKEKYGNSWDKYCEKVKYVIIPGIY</sequence>
<feature type="transmembrane region" description="Helical" evidence="10">
    <location>
        <begin position="329"/>
        <end position="355"/>
    </location>
</feature>
<reference evidence="11 12" key="1">
    <citation type="journal article" date="2008" name="Nature">
        <title>The genome of the model beetle and pest Tribolium castaneum.</title>
        <authorList>
            <consortium name="Tribolium Genome Sequencing Consortium"/>
            <person name="Richards S."/>
            <person name="Gibbs R.A."/>
            <person name="Weinstock G.M."/>
            <person name="Brown S.J."/>
            <person name="Denell R."/>
            <person name="Beeman R.W."/>
            <person name="Gibbs R."/>
            <person name="Beeman R.W."/>
            <person name="Brown S.J."/>
            <person name="Bucher G."/>
            <person name="Friedrich M."/>
            <person name="Grimmelikhuijzen C.J."/>
            <person name="Klingler M."/>
            <person name="Lorenzen M."/>
            <person name="Richards S."/>
            <person name="Roth S."/>
            <person name="Schroder R."/>
            <person name="Tautz D."/>
            <person name="Zdobnov E.M."/>
            <person name="Muzny D."/>
            <person name="Gibbs R.A."/>
            <person name="Weinstock G.M."/>
            <person name="Attaway T."/>
            <person name="Bell S."/>
            <person name="Buhay C.J."/>
            <person name="Chandrabose M.N."/>
            <person name="Chavez D."/>
            <person name="Clerk-Blankenburg K.P."/>
            <person name="Cree A."/>
            <person name="Dao M."/>
            <person name="Davis C."/>
            <person name="Chacko J."/>
            <person name="Dinh H."/>
            <person name="Dugan-Rocha S."/>
            <person name="Fowler G."/>
            <person name="Garner T.T."/>
            <person name="Garnes J."/>
            <person name="Gnirke A."/>
            <person name="Hawes A."/>
            <person name="Hernandez J."/>
            <person name="Hines S."/>
            <person name="Holder M."/>
            <person name="Hume J."/>
            <person name="Jhangiani S.N."/>
            <person name="Joshi V."/>
            <person name="Khan Z.M."/>
            <person name="Jackson L."/>
            <person name="Kovar C."/>
            <person name="Kowis A."/>
            <person name="Lee S."/>
            <person name="Lewis L.R."/>
            <person name="Margolis J."/>
            <person name="Morgan M."/>
            <person name="Nazareth L.V."/>
            <person name="Nguyen N."/>
            <person name="Okwuonu G."/>
            <person name="Parker D."/>
            <person name="Richards S."/>
            <person name="Ruiz S.J."/>
            <person name="Santibanez J."/>
            <person name="Savard J."/>
            <person name="Scherer S.E."/>
            <person name="Schneider B."/>
            <person name="Sodergren E."/>
            <person name="Tautz D."/>
            <person name="Vattahil S."/>
            <person name="Villasana D."/>
            <person name="White C.S."/>
            <person name="Wright R."/>
            <person name="Park Y."/>
            <person name="Beeman R.W."/>
            <person name="Lord J."/>
            <person name="Oppert B."/>
            <person name="Lorenzen M."/>
            <person name="Brown S."/>
            <person name="Wang L."/>
            <person name="Savard J."/>
            <person name="Tautz D."/>
            <person name="Richards S."/>
            <person name="Weinstock G."/>
            <person name="Gibbs R.A."/>
            <person name="Liu Y."/>
            <person name="Worley K."/>
            <person name="Weinstock G."/>
            <person name="Elsik C.G."/>
            <person name="Reese J.T."/>
            <person name="Elhaik E."/>
            <person name="Landan G."/>
            <person name="Graur D."/>
            <person name="Arensburger P."/>
            <person name="Atkinson P."/>
            <person name="Beeman R.W."/>
            <person name="Beidler J."/>
            <person name="Brown S.J."/>
            <person name="Demuth J.P."/>
            <person name="Drury D.W."/>
            <person name="Du Y.Z."/>
            <person name="Fujiwara H."/>
            <person name="Lorenzen M."/>
            <person name="Maselli V."/>
            <person name="Osanai M."/>
            <person name="Park Y."/>
            <person name="Robertson H.M."/>
            <person name="Tu Z."/>
            <person name="Wang J.J."/>
            <person name="Wang S."/>
            <person name="Richards S."/>
            <person name="Song H."/>
            <person name="Zhang L."/>
            <person name="Sodergren E."/>
            <person name="Werner D."/>
            <person name="Stanke M."/>
            <person name="Morgenstern B."/>
            <person name="Solovyev V."/>
            <person name="Kosarev P."/>
            <person name="Brown G."/>
            <person name="Chen H.C."/>
            <person name="Ermolaeva O."/>
            <person name="Hlavina W."/>
            <person name="Kapustin Y."/>
            <person name="Kiryutin B."/>
            <person name="Kitts P."/>
            <person name="Maglott D."/>
            <person name="Pruitt K."/>
            <person name="Sapojnikov V."/>
            <person name="Souvorov A."/>
            <person name="Mackey A.J."/>
            <person name="Waterhouse R.M."/>
            <person name="Wyder S."/>
            <person name="Zdobnov E.M."/>
            <person name="Zdobnov E.M."/>
            <person name="Wyder S."/>
            <person name="Kriventseva E.V."/>
            <person name="Kadowaki T."/>
            <person name="Bork P."/>
            <person name="Aranda M."/>
            <person name="Bao R."/>
            <person name="Beermann A."/>
            <person name="Berns N."/>
            <person name="Bolognesi R."/>
            <person name="Bonneton F."/>
            <person name="Bopp D."/>
            <person name="Brown S.J."/>
            <person name="Bucher G."/>
            <person name="Butts T."/>
            <person name="Chaumot A."/>
            <person name="Denell R.E."/>
            <person name="Ferrier D.E."/>
            <person name="Friedrich M."/>
            <person name="Gordon C.M."/>
            <person name="Jindra M."/>
            <person name="Klingler M."/>
            <person name="Lan Q."/>
            <person name="Lattorff H.M."/>
            <person name="Laudet V."/>
            <person name="von Levetsow C."/>
            <person name="Liu Z."/>
            <person name="Lutz R."/>
            <person name="Lynch J.A."/>
            <person name="da Fonseca R.N."/>
            <person name="Posnien N."/>
            <person name="Reuter R."/>
            <person name="Roth S."/>
            <person name="Savard J."/>
            <person name="Schinko J.B."/>
            <person name="Schmitt C."/>
            <person name="Schoppmeier M."/>
            <person name="Schroder R."/>
            <person name="Shippy T.D."/>
            <person name="Simonnet F."/>
            <person name="Marques-Souza H."/>
            <person name="Tautz D."/>
            <person name="Tomoyasu Y."/>
            <person name="Trauner J."/>
            <person name="Van der Zee M."/>
            <person name="Vervoort M."/>
            <person name="Wittkopp N."/>
            <person name="Wimmer E.A."/>
            <person name="Yang X."/>
            <person name="Jones A.K."/>
            <person name="Sattelle D.B."/>
            <person name="Ebert P.R."/>
            <person name="Nelson D."/>
            <person name="Scott J.G."/>
            <person name="Beeman R.W."/>
            <person name="Muthukrishnan S."/>
            <person name="Kramer K.J."/>
            <person name="Arakane Y."/>
            <person name="Beeman R.W."/>
            <person name="Zhu Q."/>
            <person name="Hogenkamp D."/>
            <person name="Dixit R."/>
            <person name="Oppert B."/>
            <person name="Jiang H."/>
            <person name="Zou Z."/>
            <person name="Marshall J."/>
            <person name="Elpidina E."/>
            <person name="Vinokurov K."/>
            <person name="Oppert C."/>
            <person name="Zou Z."/>
            <person name="Evans J."/>
            <person name="Lu Z."/>
            <person name="Zhao P."/>
            <person name="Sumathipala N."/>
            <person name="Altincicek B."/>
            <person name="Vilcinskas A."/>
            <person name="Williams M."/>
            <person name="Hultmark D."/>
            <person name="Hetru C."/>
            <person name="Jiang H."/>
            <person name="Grimmelikhuijzen C.J."/>
            <person name="Hauser F."/>
            <person name="Cazzamali G."/>
            <person name="Williamson M."/>
            <person name="Park Y."/>
            <person name="Li B."/>
            <person name="Tanaka Y."/>
            <person name="Predel R."/>
            <person name="Neupert S."/>
            <person name="Schachtner J."/>
            <person name="Verleyen P."/>
            <person name="Raible F."/>
            <person name="Bork P."/>
            <person name="Friedrich M."/>
            <person name="Walden K.K."/>
            <person name="Robertson H.M."/>
            <person name="Angeli S."/>
            <person name="Foret S."/>
            <person name="Bucher G."/>
            <person name="Schuetz S."/>
            <person name="Maleszka R."/>
            <person name="Wimmer E.A."/>
            <person name="Beeman R.W."/>
            <person name="Lorenzen M."/>
            <person name="Tomoyasu Y."/>
            <person name="Miller S.C."/>
            <person name="Grossmann D."/>
            <person name="Bucher G."/>
        </authorList>
    </citation>
    <scope>NUCLEOTIDE SEQUENCE [LARGE SCALE GENOMIC DNA]</scope>
    <source>
        <strain evidence="11 12">Georgia GA2</strain>
    </source>
</reference>
<feature type="transmembrane region" description="Helical" evidence="10">
    <location>
        <begin position="82"/>
        <end position="100"/>
    </location>
</feature>
<feature type="transmembrane region" description="Helical" evidence="10">
    <location>
        <begin position="55"/>
        <end position="70"/>
    </location>
</feature>
<feature type="transmembrane region" description="Helical" evidence="10">
    <location>
        <begin position="12"/>
        <end position="35"/>
    </location>
</feature>
<dbReference type="PANTHER" id="PTHR21257">
    <property type="entry name" value="DELTA(14)-STEROL REDUCTASE"/>
    <property type="match status" value="1"/>
</dbReference>
<dbReference type="GO" id="GO:0050613">
    <property type="term" value="F:Delta14-sterol reductase activity"/>
    <property type="evidence" value="ECO:0000318"/>
    <property type="project" value="GO_Central"/>
</dbReference>
<dbReference type="GO" id="GO:0003677">
    <property type="term" value="F:DNA binding"/>
    <property type="evidence" value="ECO:0007669"/>
    <property type="project" value="UniProtKB-KW"/>
</dbReference>
<evidence type="ECO:0000256" key="8">
    <source>
        <dbReference type="ARBA" id="ARBA00023170"/>
    </source>
</evidence>
<dbReference type="GO" id="GO:0006695">
    <property type="term" value="P:cholesterol biosynthetic process"/>
    <property type="evidence" value="ECO:0000318"/>
    <property type="project" value="GO_Central"/>
</dbReference>
<organism evidence="11 12">
    <name type="scientific">Tribolium castaneum</name>
    <name type="common">Red flour beetle</name>
    <dbReference type="NCBI Taxonomy" id="7070"/>
    <lineage>
        <taxon>Eukaryota</taxon>
        <taxon>Metazoa</taxon>
        <taxon>Ecdysozoa</taxon>
        <taxon>Arthropoda</taxon>
        <taxon>Hexapoda</taxon>
        <taxon>Insecta</taxon>
        <taxon>Pterygota</taxon>
        <taxon>Neoptera</taxon>
        <taxon>Endopterygota</taxon>
        <taxon>Coleoptera</taxon>
        <taxon>Polyphaga</taxon>
        <taxon>Cucujiformia</taxon>
        <taxon>Tenebrionidae</taxon>
        <taxon>Tenebrionidae incertae sedis</taxon>
        <taxon>Tribolium</taxon>
    </lineage>
</organism>
<comment type="subcellular location">
    <subcellularLocation>
        <location evidence="1">Nucleus inner membrane</location>
        <topology evidence="1">Multi-pass membrane protein</topology>
    </subcellularLocation>
</comment>
<dbReference type="HOGENOM" id="CLU_015631_0_1_1"/>
<evidence type="ECO:0000256" key="7">
    <source>
        <dbReference type="ARBA" id="ARBA00023136"/>
    </source>
</evidence>
<keyword evidence="5 10" id="KW-1133">Transmembrane helix</keyword>
<dbReference type="PANTHER" id="PTHR21257:SF55">
    <property type="entry name" value="DELTA(14)-STEROL REDUCTASE LBR"/>
    <property type="match status" value="1"/>
</dbReference>
<keyword evidence="7 10" id="KW-0472">Membrane</keyword>
<keyword evidence="3" id="KW-0597">Phosphoprotein</keyword>
<keyword evidence="9" id="KW-0539">Nucleus</keyword>
<evidence type="ECO:0000313" key="12">
    <source>
        <dbReference type="Proteomes" id="UP000007266"/>
    </source>
</evidence>
<reference evidence="11 12" key="2">
    <citation type="journal article" date="2010" name="Nucleic Acids Res.">
        <title>BeetleBase in 2010: revisions to provide comprehensive genomic information for Tribolium castaneum.</title>
        <authorList>
            <person name="Kim H.S."/>
            <person name="Murphy T."/>
            <person name="Xia J."/>
            <person name="Caragea D."/>
            <person name="Park Y."/>
            <person name="Beeman R.W."/>
            <person name="Lorenzen M.D."/>
            <person name="Butcher S."/>
            <person name="Manak J.R."/>
            <person name="Brown S.J."/>
        </authorList>
    </citation>
    <scope>GENOME REANNOTATION</scope>
    <source>
        <strain evidence="11 12">Georgia GA2</strain>
    </source>
</reference>
<name>D2A2U2_TRICA</name>
<dbReference type="InterPro" id="IPR001171">
    <property type="entry name" value="ERG24_DHCR-like"/>
</dbReference>
<dbReference type="STRING" id="7070.D2A2U2"/>
<evidence type="ECO:0000256" key="10">
    <source>
        <dbReference type="SAM" id="Phobius"/>
    </source>
</evidence>
<dbReference type="GO" id="GO:0005637">
    <property type="term" value="C:nuclear inner membrane"/>
    <property type="evidence" value="ECO:0000318"/>
    <property type="project" value="GO_Central"/>
</dbReference>
<gene>
    <name evidence="11" type="primary">AUGUSTUS-3.0.2_07007</name>
    <name evidence="11" type="ORF">TcasGA2_TC007007</name>
</gene>
<evidence type="ECO:0000256" key="1">
    <source>
        <dbReference type="ARBA" id="ARBA00004473"/>
    </source>
</evidence>
<protein>
    <submittedName>
        <fullName evidence="11">Lamin-B receptor-like Protein</fullName>
    </submittedName>
</protein>
<accession>D2A2U2</accession>
<evidence type="ECO:0000256" key="5">
    <source>
        <dbReference type="ARBA" id="ARBA00022989"/>
    </source>
</evidence>
<dbReference type="OMA" id="MQFLMIP"/>
<evidence type="ECO:0000256" key="6">
    <source>
        <dbReference type="ARBA" id="ARBA00023125"/>
    </source>
</evidence>
<feature type="transmembrane region" description="Helical" evidence="10">
    <location>
        <begin position="262"/>
        <end position="280"/>
    </location>
</feature>
<dbReference type="EMBL" id="KQ971339">
    <property type="protein sequence ID" value="EFA01461.2"/>
    <property type="molecule type" value="Genomic_DNA"/>
</dbReference>
<dbReference type="Gene3D" id="1.20.120.1630">
    <property type="match status" value="1"/>
</dbReference>
<feature type="transmembrane region" description="Helical" evidence="10">
    <location>
        <begin position="169"/>
        <end position="187"/>
    </location>
</feature>
<dbReference type="AlphaFoldDB" id="D2A2U2"/>
<keyword evidence="6" id="KW-0238">DNA-binding</keyword>
<evidence type="ECO:0000256" key="4">
    <source>
        <dbReference type="ARBA" id="ARBA00022692"/>
    </source>
</evidence>
<proteinExistence type="inferred from homology"/>
<dbReference type="Pfam" id="PF01222">
    <property type="entry name" value="ERG4_ERG24"/>
    <property type="match status" value="1"/>
</dbReference>
<keyword evidence="8 11" id="KW-0675">Receptor</keyword>
<dbReference type="FunCoup" id="D2A2U2">
    <property type="interactions" value="523"/>
</dbReference>
<dbReference type="eggNOG" id="KOG1435">
    <property type="taxonomic scope" value="Eukaryota"/>
</dbReference>
<dbReference type="GO" id="GO:0005789">
    <property type="term" value="C:endoplasmic reticulum membrane"/>
    <property type="evidence" value="ECO:0000318"/>
    <property type="project" value="GO_Central"/>
</dbReference>
<comment type="similarity">
    <text evidence="2">Belongs to the ERG4/ERG24 family.</text>
</comment>
<evidence type="ECO:0000256" key="2">
    <source>
        <dbReference type="ARBA" id="ARBA00005402"/>
    </source>
</evidence>
<dbReference type="FunFam" id="1.20.120.1630:FF:000013">
    <property type="entry name" value="Lamin-B receptor-like Protein"/>
    <property type="match status" value="1"/>
</dbReference>
<evidence type="ECO:0000256" key="9">
    <source>
        <dbReference type="ARBA" id="ARBA00023242"/>
    </source>
</evidence>
<evidence type="ECO:0000313" key="11">
    <source>
        <dbReference type="EMBL" id="EFA01461.2"/>
    </source>
</evidence>
<dbReference type="Proteomes" id="UP000007266">
    <property type="component" value="Linkage group 4"/>
</dbReference>
<dbReference type="InParanoid" id="D2A2U2"/>